<sequence>MNPAGRMTAAAPALTAASCVPPVHKRHFYANNAFPGKPTETDRDSAVHGGRAPAPRPADTTAAAPPSRRRPGPPPYEHGY</sequence>
<evidence type="ECO:0000256" key="1">
    <source>
        <dbReference type="SAM" id="MobiDB-lite"/>
    </source>
</evidence>
<dbReference type="Proteomes" id="UP001501005">
    <property type="component" value="Unassembled WGS sequence"/>
</dbReference>
<feature type="compositionally biased region" description="Low complexity" evidence="1">
    <location>
        <begin position="49"/>
        <end position="66"/>
    </location>
</feature>
<proteinExistence type="predicted"/>
<protein>
    <submittedName>
        <fullName evidence="2">Uncharacterized protein</fullName>
    </submittedName>
</protein>
<dbReference type="PROSITE" id="PS51257">
    <property type="entry name" value="PROKAR_LIPOPROTEIN"/>
    <property type="match status" value="1"/>
</dbReference>
<reference evidence="2 3" key="1">
    <citation type="journal article" date="2019" name="Int. J. Syst. Evol. Microbiol.">
        <title>The Global Catalogue of Microorganisms (GCM) 10K type strain sequencing project: providing services to taxonomists for standard genome sequencing and annotation.</title>
        <authorList>
            <consortium name="The Broad Institute Genomics Platform"/>
            <consortium name="The Broad Institute Genome Sequencing Center for Infectious Disease"/>
            <person name="Wu L."/>
            <person name="Ma J."/>
        </authorList>
    </citation>
    <scope>NUCLEOTIDE SEQUENCE [LARGE SCALE GENOMIC DNA]</scope>
    <source>
        <strain evidence="2 3">JCM 10673</strain>
    </source>
</reference>
<organism evidence="2 3">
    <name type="scientific">Streptomyces thermoalcalitolerans</name>
    <dbReference type="NCBI Taxonomy" id="65605"/>
    <lineage>
        <taxon>Bacteria</taxon>
        <taxon>Bacillati</taxon>
        <taxon>Actinomycetota</taxon>
        <taxon>Actinomycetes</taxon>
        <taxon>Kitasatosporales</taxon>
        <taxon>Streptomycetaceae</taxon>
        <taxon>Streptomyces</taxon>
    </lineage>
</organism>
<name>A0ABN1P8Y8_9ACTN</name>
<feature type="region of interest" description="Disordered" evidence="1">
    <location>
        <begin position="30"/>
        <end position="80"/>
    </location>
</feature>
<accession>A0ABN1P8Y8</accession>
<gene>
    <name evidence="2" type="ORF">GCM10009549_45520</name>
</gene>
<evidence type="ECO:0000313" key="2">
    <source>
        <dbReference type="EMBL" id="GAA0924762.1"/>
    </source>
</evidence>
<keyword evidence="3" id="KW-1185">Reference proteome</keyword>
<dbReference type="EMBL" id="BAAAHG010000045">
    <property type="protein sequence ID" value="GAA0924762.1"/>
    <property type="molecule type" value="Genomic_DNA"/>
</dbReference>
<comment type="caution">
    <text evidence="2">The sequence shown here is derived from an EMBL/GenBank/DDBJ whole genome shotgun (WGS) entry which is preliminary data.</text>
</comment>
<evidence type="ECO:0000313" key="3">
    <source>
        <dbReference type="Proteomes" id="UP001501005"/>
    </source>
</evidence>